<reference evidence="2 3" key="1">
    <citation type="journal article" date="2013" name="Curr. Biol.">
        <title>The Genome of the Foraminiferan Reticulomyxa filosa.</title>
        <authorList>
            <person name="Glockner G."/>
            <person name="Hulsmann N."/>
            <person name="Schleicher M."/>
            <person name="Noegel A.A."/>
            <person name="Eichinger L."/>
            <person name="Gallinger C."/>
            <person name="Pawlowski J."/>
            <person name="Sierra R."/>
            <person name="Euteneuer U."/>
            <person name="Pillet L."/>
            <person name="Moustafa A."/>
            <person name="Platzer M."/>
            <person name="Groth M."/>
            <person name="Szafranski K."/>
            <person name="Schliwa M."/>
        </authorList>
    </citation>
    <scope>NUCLEOTIDE SEQUENCE [LARGE SCALE GENOMIC DNA]</scope>
</reference>
<gene>
    <name evidence="2" type="ORF">RFI_02542</name>
</gene>
<comment type="similarity">
    <text evidence="1">Belongs to the constitutive coactivator of PPAR-gamma family.</text>
</comment>
<evidence type="ECO:0000313" key="2">
    <source>
        <dbReference type="EMBL" id="ETO34551.1"/>
    </source>
</evidence>
<evidence type="ECO:0000313" key="3">
    <source>
        <dbReference type="Proteomes" id="UP000023152"/>
    </source>
</evidence>
<accession>X6P8M2</accession>
<proteinExistence type="inferred from homology"/>
<name>X6P8M2_RETFI</name>
<dbReference type="AlphaFoldDB" id="X6P8M2"/>
<dbReference type="SUPFAM" id="SSF88723">
    <property type="entry name" value="PIN domain-like"/>
    <property type="match status" value="1"/>
</dbReference>
<dbReference type="GO" id="GO:0005634">
    <property type="term" value="C:nucleus"/>
    <property type="evidence" value="ECO:0007669"/>
    <property type="project" value="TreeGrafter"/>
</dbReference>
<dbReference type="EMBL" id="ASPP01002470">
    <property type="protein sequence ID" value="ETO34551.1"/>
    <property type="molecule type" value="Genomic_DNA"/>
</dbReference>
<dbReference type="InterPro" id="IPR029060">
    <property type="entry name" value="PIN-like_dom_sf"/>
</dbReference>
<dbReference type="PANTHER" id="PTHR15976">
    <property type="entry name" value="CONSTITUTIVE COACTIVATOR OF PEROXISOME PROLIFERATOR-ACTIVATED RECEPTOR GAMMA"/>
    <property type="match status" value="1"/>
</dbReference>
<dbReference type="Gene3D" id="3.40.50.1010">
    <property type="entry name" value="5'-nuclease"/>
    <property type="match status" value="1"/>
</dbReference>
<dbReference type="PANTHER" id="PTHR15976:SF17">
    <property type="entry name" value="CONSTITUTIVE COACTIVATOR OF PEROXISOME PROLIFERATOR-ACTIVATED RECEPTOR GAMMA"/>
    <property type="match status" value="1"/>
</dbReference>
<dbReference type="Proteomes" id="UP000023152">
    <property type="component" value="Unassembled WGS sequence"/>
</dbReference>
<comment type="caution">
    <text evidence="2">The sequence shown here is derived from an EMBL/GenBank/DDBJ whole genome shotgun (WGS) entry which is preliminary data.</text>
</comment>
<organism evidence="2 3">
    <name type="scientific">Reticulomyxa filosa</name>
    <dbReference type="NCBI Taxonomy" id="46433"/>
    <lineage>
        <taxon>Eukaryota</taxon>
        <taxon>Sar</taxon>
        <taxon>Rhizaria</taxon>
        <taxon>Retaria</taxon>
        <taxon>Foraminifera</taxon>
        <taxon>Monothalamids</taxon>
        <taxon>Reticulomyxidae</taxon>
        <taxon>Reticulomyxa</taxon>
    </lineage>
</organism>
<dbReference type="OrthoDB" id="6354174at2759"/>
<keyword evidence="3" id="KW-1185">Reference proteome</keyword>
<evidence type="ECO:0000256" key="1">
    <source>
        <dbReference type="ARBA" id="ARBA00009495"/>
    </source>
</evidence>
<dbReference type="InterPro" id="IPR026784">
    <property type="entry name" value="Coact_PPARg"/>
</dbReference>
<protein>
    <submittedName>
        <fullName evidence="2">Uncharacterized protein</fullName>
    </submittedName>
</protein>
<sequence>MEVIVMIDGNVTTDKLNTWLSRRAERMDALRELNERLKRNGSICESVFVDSSNWFAPNGSYFYIGQVFASIHHCRVIYAQTDCDREMVGYASVLGDQCYAIAGNDSDFFIFDVPLYIQLRSLHFSYRAKCLDFVGCYHRDFLSAVEL</sequence>